<evidence type="ECO:0000256" key="1">
    <source>
        <dbReference type="ARBA" id="ARBA00022443"/>
    </source>
</evidence>
<name>A0A8X7WTT9_POLSE</name>
<dbReference type="PROSITE" id="PS50238">
    <property type="entry name" value="RHOGAP"/>
    <property type="match status" value="1"/>
</dbReference>
<dbReference type="GO" id="GO:0007165">
    <property type="term" value="P:signal transduction"/>
    <property type="evidence" value="ECO:0007669"/>
    <property type="project" value="InterPro"/>
</dbReference>
<feature type="region of interest" description="Disordered" evidence="6">
    <location>
        <begin position="147"/>
        <end position="166"/>
    </location>
</feature>
<feature type="non-terminal residue" evidence="10">
    <location>
        <position position="1"/>
    </location>
</feature>
<dbReference type="PANTHER" id="PTHR14166">
    <property type="entry name" value="SLIT-ROBO RHO GTPASE ACTIVATING PROTEIN"/>
    <property type="match status" value="1"/>
</dbReference>
<dbReference type="InterPro" id="IPR000198">
    <property type="entry name" value="RhoGAP_dom"/>
</dbReference>
<evidence type="ECO:0000256" key="5">
    <source>
        <dbReference type="PROSITE-ProRule" id="PRU01077"/>
    </source>
</evidence>
<dbReference type="InterPro" id="IPR001452">
    <property type="entry name" value="SH3_domain"/>
</dbReference>
<protein>
    <submittedName>
        <fullName evidence="10">SRGP1 protein</fullName>
    </submittedName>
</protein>
<dbReference type="PROSITE" id="PS51741">
    <property type="entry name" value="F_BAR"/>
    <property type="match status" value="1"/>
</dbReference>
<comment type="caution">
    <text evidence="10">The sequence shown here is derived from an EMBL/GenBank/DDBJ whole genome shotgun (WGS) entry which is preliminary data.</text>
</comment>
<feature type="region of interest" description="Disordered" evidence="6">
    <location>
        <begin position="875"/>
        <end position="920"/>
    </location>
</feature>
<dbReference type="AlphaFoldDB" id="A0A8X7WTT9"/>
<gene>
    <name evidence="10" type="primary">Srgap1_1</name>
    <name evidence="10" type="ORF">GTO96_0007383</name>
</gene>
<feature type="region of interest" description="Disordered" evidence="6">
    <location>
        <begin position="1"/>
        <end position="22"/>
    </location>
</feature>
<dbReference type="Gene3D" id="1.20.1270.60">
    <property type="entry name" value="Arfaptin homology (AH) domain/BAR domain"/>
    <property type="match status" value="1"/>
</dbReference>
<feature type="domain" description="Rho-GAP" evidence="8">
    <location>
        <begin position="565"/>
        <end position="753"/>
    </location>
</feature>
<accession>A0A8X7WTT9</accession>
<evidence type="ECO:0000256" key="6">
    <source>
        <dbReference type="SAM" id="MobiDB-lite"/>
    </source>
</evidence>
<keyword evidence="2" id="KW-0343">GTPase activation</keyword>
<evidence type="ECO:0000259" key="7">
    <source>
        <dbReference type="PROSITE" id="PS50002"/>
    </source>
</evidence>
<dbReference type="InterPro" id="IPR031160">
    <property type="entry name" value="F_BAR_dom"/>
</dbReference>
<feature type="compositionally biased region" description="Polar residues" evidence="6">
    <location>
        <begin position="900"/>
        <end position="919"/>
    </location>
</feature>
<dbReference type="Pfam" id="PF00611">
    <property type="entry name" value="FCH"/>
    <property type="match status" value="1"/>
</dbReference>
<feature type="compositionally biased region" description="Polar residues" evidence="6">
    <location>
        <begin position="1019"/>
        <end position="1039"/>
    </location>
</feature>
<sequence length="1065" mass="118182">MTGGRRPLLWEPGWAPAASRHSSADTPLCVEVPAAHPEAIRVSPVVFPPALPGVAEVLGSRAVQAVGRRLAVATGHYRAELPCPLPEATNITRADTPSWSGGGTGPPPVLLGVPAGLLPRPDVADDGLEVGRRLLVTTGPYRAGLPCPLPEATSVTRTDAPSRSGGELRTQLAEQLKCLDQQVEIRIQLMQDLSEFFRRKSEIELEYSRSLEKLSERFSSRIRNSKDHQNFRKEQNLLSPVNCWYVILNQTRQESKEHAALSEVYTNNMTVRLSHITEDISRLSKKAMRTYHLYHTDSVSSESKLKEAEKLEERHMGKSGDAGQSQPGTDSKQQRRSSMKKMERLKEKRQAKFQENKLKCTKARNDYLLNLAAANAAMNKYYLKDLSTLINCCDLGFHLSLGKTLKTYLSAENRVQKSRHDSLMVLETAVEHLDPDSDQKKIMEMNNSAFCLPFHFEYQPHEGDEVCEVNVEAQVRNEMVTRFQQLQSRLSSVTIETEEVNKTLKATMNALLESITSEEYSTPDICQTSQSTELLKMTGSEPPGSKPSLAKRRATQQETETYYFAKVKEFLTGSSLISKLQAKHDLLKESIDKGLHHEGIFRVPGSQTEVNEIRNAFDHGEDPLTDSQINHDIDSVAGVLKLYFRGLEKPLFPMETFQELIDCVQIEKLERPSHLQKIVAVLPQTVLVVMRYLFAFLNHLSQYSDENMMDPYNLAVCFGPTLVSVPVEQDPVSVQAHVNEVVKTIIIYHEKIFPGAKELAGPVYEKCMTGEEDYSDSILPEPIAEEADAEMEGFAEPHASEDEMDNPEVVAQFDYTGRSPQELTFKKGDVLILHSKASADWWRGELGGCKGLIPHKYISVPEAIAKKIELQNKKEESKAASIGNLPEEVGTETGGRMRVNSDSASLPRTRSGSSPSRKLTSPFIESNRLLIPVTHPIQGKFLLPRSQVDISDKGHERRSAADNAAGGFGASLGKHVISADRNMQDTSIAVDKEVTKQMNCVFKELLSLKQGKPEEVAESTPTKISGSSTGSDAKQSSTPKKPFGLRGRALFKSGTGPNPSGEQQD</sequence>
<dbReference type="PRINTS" id="PR01887">
    <property type="entry name" value="SPECTRNALPHA"/>
</dbReference>
<evidence type="ECO:0000256" key="3">
    <source>
        <dbReference type="ARBA" id="ARBA00023054"/>
    </source>
</evidence>
<dbReference type="FunFam" id="1.20.1270.60:FF:000006">
    <property type="entry name" value="SLIT-ROBO Rho GTPase-activating protein 1 isoform 2"/>
    <property type="match status" value="1"/>
</dbReference>
<feature type="region of interest" description="Disordered" evidence="6">
    <location>
        <begin position="1011"/>
        <end position="1065"/>
    </location>
</feature>
<evidence type="ECO:0000259" key="8">
    <source>
        <dbReference type="PROSITE" id="PS50238"/>
    </source>
</evidence>
<dbReference type="EMBL" id="JAATIS010009265">
    <property type="protein sequence ID" value="KAG2455783.1"/>
    <property type="molecule type" value="Genomic_DNA"/>
</dbReference>
<feature type="compositionally biased region" description="Polar residues" evidence="6">
    <location>
        <begin position="322"/>
        <end position="331"/>
    </location>
</feature>
<feature type="compositionally biased region" description="Basic and acidic residues" evidence="6">
    <location>
        <begin position="303"/>
        <end position="318"/>
    </location>
</feature>
<dbReference type="SUPFAM" id="SSF103657">
    <property type="entry name" value="BAR/IMD domain-like"/>
    <property type="match status" value="1"/>
</dbReference>
<dbReference type="SUPFAM" id="SSF50044">
    <property type="entry name" value="SH3-domain"/>
    <property type="match status" value="1"/>
</dbReference>
<evidence type="ECO:0000259" key="9">
    <source>
        <dbReference type="PROSITE" id="PS51741"/>
    </source>
</evidence>
<evidence type="ECO:0000313" key="10">
    <source>
        <dbReference type="EMBL" id="KAG2455783.1"/>
    </source>
</evidence>
<feature type="domain" description="F-BAR" evidence="9">
    <location>
        <begin position="161"/>
        <end position="438"/>
    </location>
</feature>
<feature type="region of interest" description="Disordered" evidence="6">
    <location>
        <begin position="302"/>
        <end position="353"/>
    </location>
</feature>
<dbReference type="SUPFAM" id="SSF48350">
    <property type="entry name" value="GTPase activation domain, GAP"/>
    <property type="match status" value="1"/>
</dbReference>
<dbReference type="Pfam" id="PF00018">
    <property type="entry name" value="SH3_1"/>
    <property type="match status" value="1"/>
</dbReference>
<evidence type="ECO:0000256" key="4">
    <source>
        <dbReference type="PROSITE-ProRule" id="PRU00192"/>
    </source>
</evidence>
<dbReference type="InterPro" id="IPR036028">
    <property type="entry name" value="SH3-like_dom_sf"/>
</dbReference>
<dbReference type="InterPro" id="IPR001060">
    <property type="entry name" value="FCH_dom"/>
</dbReference>
<reference evidence="10 11" key="1">
    <citation type="journal article" date="2021" name="Cell">
        <title>Tracing the genetic footprints of vertebrate landing in non-teleost ray-finned fishes.</title>
        <authorList>
            <person name="Bi X."/>
            <person name="Wang K."/>
            <person name="Yang L."/>
            <person name="Pan H."/>
            <person name="Jiang H."/>
            <person name="Wei Q."/>
            <person name="Fang M."/>
            <person name="Yu H."/>
            <person name="Zhu C."/>
            <person name="Cai Y."/>
            <person name="He Y."/>
            <person name="Gan X."/>
            <person name="Zeng H."/>
            <person name="Yu D."/>
            <person name="Zhu Y."/>
            <person name="Jiang H."/>
            <person name="Qiu Q."/>
            <person name="Yang H."/>
            <person name="Zhang Y.E."/>
            <person name="Wang W."/>
            <person name="Zhu M."/>
            <person name="He S."/>
            <person name="Zhang G."/>
        </authorList>
    </citation>
    <scope>NUCLEOTIDE SEQUENCE [LARGE SCALE GENOMIC DNA]</scope>
    <source>
        <strain evidence="10">Bchr_013</strain>
    </source>
</reference>
<dbReference type="PROSITE" id="PS50002">
    <property type="entry name" value="SH3"/>
    <property type="match status" value="1"/>
</dbReference>
<keyword evidence="11" id="KW-1185">Reference proteome</keyword>
<evidence type="ECO:0000256" key="2">
    <source>
        <dbReference type="ARBA" id="ARBA00022468"/>
    </source>
</evidence>
<dbReference type="FunFam" id="2.30.30.40:FF:000136">
    <property type="entry name" value="Rho GTPase activating protein 4"/>
    <property type="match status" value="1"/>
</dbReference>
<feature type="domain" description="SH3" evidence="7">
    <location>
        <begin position="804"/>
        <end position="863"/>
    </location>
</feature>
<dbReference type="Pfam" id="PF00620">
    <property type="entry name" value="RhoGAP"/>
    <property type="match status" value="1"/>
</dbReference>
<dbReference type="InterPro" id="IPR051627">
    <property type="entry name" value="SLIT-ROBO_RhoGAP"/>
</dbReference>
<dbReference type="InterPro" id="IPR027267">
    <property type="entry name" value="AH/BAR_dom_sf"/>
</dbReference>
<keyword evidence="1 4" id="KW-0728">SH3 domain</keyword>
<dbReference type="SMART" id="SM00326">
    <property type="entry name" value="SH3"/>
    <property type="match status" value="1"/>
</dbReference>
<dbReference type="Gene3D" id="2.30.30.40">
    <property type="entry name" value="SH3 Domains"/>
    <property type="match status" value="1"/>
</dbReference>
<dbReference type="GO" id="GO:0005096">
    <property type="term" value="F:GTPase activator activity"/>
    <property type="evidence" value="ECO:0007669"/>
    <property type="project" value="UniProtKB-KW"/>
</dbReference>
<dbReference type="Gene3D" id="1.10.555.10">
    <property type="entry name" value="Rho GTPase activation protein"/>
    <property type="match status" value="1"/>
</dbReference>
<feature type="compositionally biased region" description="Basic and acidic residues" evidence="6">
    <location>
        <begin position="340"/>
        <end position="353"/>
    </location>
</feature>
<proteinExistence type="predicted"/>
<dbReference type="Proteomes" id="UP000886611">
    <property type="component" value="Unassembled WGS sequence"/>
</dbReference>
<dbReference type="InterPro" id="IPR008936">
    <property type="entry name" value="Rho_GTPase_activation_prot"/>
</dbReference>
<feature type="non-terminal residue" evidence="10">
    <location>
        <position position="1065"/>
    </location>
</feature>
<organism evidence="10 11">
    <name type="scientific">Polypterus senegalus</name>
    <name type="common">Senegal bichir</name>
    <dbReference type="NCBI Taxonomy" id="55291"/>
    <lineage>
        <taxon>Eukaryota</taxon>
        <taxon>Metazoa</taxon>
        <taxon>Chordata</taxon>
        <taxon>Craniata</taxon>
        <taxon>Vertebrata</taxon>
        <taxon>Euteleostomi</taxon>
        <taxon>Actinopterygii</taxon>
        <taxon>Polypteriformes</taxon>
        <taxon>Polypteridae</taxon>
        <taxon>Polypterus</taxon>
    </lineage>
</organism>
<feature type="compositionally biased region" description="Polar residues" evidence="6">
    <location>
        <begin position="1055"/>
        <end position="1065"/>
    </location>
</feature>
<keyword evidence="3 5" id="KW-0175">Coiled coil</keyword>
<dbReference type="SMART" id="SM00055">
    <property type="entry name" value="FCH"/>
    <property type="match status" value="1"/>
</dbReference>
<evidence type="ECO:0000313" key="11">
    <source>
        <dbReference type="Proteomes" id="UP000886611"/>
    </source>
</evidence>
<dbReference type="SMART" id="SM00324">
    <property type="entry name" value="RhoGAP"/>
    <property type="match status" value="1"/>
</dbReference>